<feature type="region of interest" description="Disordered" evidence="1">
    <location>
        <begin position="132"/>
        <end position="155"/>
    </location>
</feature>
<dbReference type="AlphaFoldDB" id="A0A2Z7ADD9"/>
<evidence type="ECO:0000256" key="1">
    <source>
        <dbReference type="SAM" id="MobiDB-lite"/>
    </source>
</evidence>
<evidence type="ECO:0000313" key="3">
    <source>
        <dbReference type="Proteomes" id="UP000250235"/>
    </source>
</evidence>
<organism evidence="2 3">
    <name type="scientific">Dorcoceras hygrometricum</name>
    <dbReference type="NCBI Taxonomy" id="472368"/>
    <lineage>
        <taxon>Eukaryota</taxon>
        <taxon>Viridiplantae</taxon>
        <taxon>Streptophyta</taxon>
        <taxon>Embryophyta</taxon>
        <taxon>Tracheophyta</taxon>
        <taxon>Spermatophyta</taxon>
        <taxon>Magnoliopsida</taxon>
        <taxon>eudicotyledons</taxon>
        <taxon>Gunneridae</taxon>
        <taxon>Pentapetalae</taxon>
        <taxon>asterids</taxon>
        <taxon>lamiids</taxon>
        <taxon>Lamiales</taxon>
        <taxon>Gesneriaceae</taxon>
        <taxon>Didymocarpoideae</taxon>
        <taxon>Trichosporeae</taxon>
        <taxon>Loxocarpinae</taxon>
        <taxon>Dorcoceras</taxon>
    </lineage>
</organism>
<dbReference type="Proteomes" id="UP000250235">
    <property type="component" value="Unassembled WGS sequence"/>
</dbReference>
<gene>
    <name evidence="2" type="ORF">F511_34506</name>
</gene>
<reference evidence="2 3" key="1">
    <citation type="journal article" date="2015" name="Proc. Natl. Acad. Sci. U.S.A.">
        <title>The resurrection genome of Boea hygrometrica: A blueprint for survival of dehydration.</title>
        <authorList>
            <person name="Xiao L."/>
            <person name="Yang G."/>
            <person name="Zhang L."/>
            <person name="Yang X."/>
            <person name="Zhao S."/>
            <person name="Ji Z."/>
            <person name="Zhou Q."/>
            <person name="Hu M."/>
            <person name="Wang Y."/>
            <person name="Chen M."/>
            <person name="Xu Y."/>
            <person name="Jin H."/>
            <person name="Xiao X."/>
            <person name="Hu G."/>
            <person name="Bao F."/>
            <person name="Hu Y."/>
            <person name="Wan P."/>
            <person name="Li L."/>
            <person name="Deng X."/>
            <person name="Kuang T."/>
            <person name="Xiang C."/>
            <person name="Zhu J.K."/>
            <person name="Oliver M.J."/>
            <person name="He Y."/>
        </authorList>
    </citation>
    <scope>NUCLEOTIDE SEQUENCE [LARGE SCALE GENOMIC DNA]</scope>
    <source>
        <strain evidence="3">cv. XS01</strain>
    </source>
</reference>
<dbReference type="EMBL" id="KV016300">
    <property type="protein sequence ID" value="KZV19743.1"/>
    <property type="molecule type" value="Genomic_DNA"/>
</dbReference>
<protein>
    <submittedName>
        <fullName evidence="2">Muscle derived-like protein</fullName>
    </submittedName>
</protein>
<name>A0A2Z7ADD9_9LAMI</name>
<sequence length="328" mass="37271">MHSQNMLTSKSVQTYIKQNQDIIPEGETSKYTEDTASNTEVNRPHQEEPAVPESLATGGDDVWLEKNLEFDAQREHESHKDEGTVIIANKPSLVEEHRRMVLRSAWENFSAQLDIFEEWVHFRKETDQQAAENMAMTSHDHRAQENESPIQTDGNLAVGNEHQAQDEHGTVSGFDRSLDEPSTVLAVTNSDIVTASEQNTYPSTIQFLDTTAQTLTALYSRVSSLDLTCERINNDTNLTRHHTILLREKLKNVVYGMEIKIDVLEQTLSNRMDDSHQHFTKLETTMVRNYADSHQQLVDELASVKSQLAAMVESMKEFGTEKRGKVEK</sequence>
<proteinExistence type="predicted"/>
<keyword evidence="3" id="KW-1185">Reference proteome</keyword>
<accession>A0A2Z7ADD9</accession>
<evidence type="ECO:0000313" key="2">
    <source>
        <dbReference type="EMBL" id="KZV19743.1"/>
    </source>
</evidence>
<feature type="region of interest" description="Disordered" evidence="1">
    <location>
        <begin position="20"/>
        <end position="58"/>
    </location>
</feature>